<protein>
    <recommendedName>
        <fullName evidence="4">DUF4124 domain-containing protein</fullName>
    </recommendedName>
</protein>
<organism evidence="2 3">
    <name type="scientific">Thauera linaloolentis (strain DSM 12138 / JCM 21573 / CCUG 41526 / CIP 105981 / IAM 15112 / NBRC 102519 / 47Lol)</name>
    <dbReference type="NCBI Taxonomy" id="1123367"/>
    <lineage>
        <taxon>Bacteria</taxon>
        <taxon>Pseudomonadati</taxon>
        <taxon>Pseudomonadota</taxon>
        <taxon>Betaproteobacteria</taxon>
        <taxon>Rhodocyclales</taxon>
        <taxon>Zoogloeaceae</taxon>
        <taxon>Thauera</taxon>
    </lineage>
</organism>
<dbReference type="STRING" id="1123367.GCA_000621305_02866"/>
<dbReference type="InterPro" id="IPR006311">
    <property type="entry name" value="TAT_signal"/>
</dbReference>
<feature type="chain" id="PRO_5004128654" description="DUF4124 domain-containing protein" evidence="1">
    <location>
        <begin position="28"/>
        <end position="218"/>
    </location>
</feature>
<dbReference type="AlphaFoldDB" id="N6YRY7"/>
<proteinExistence type="predicted"/>
<feature type="signal peptide" evidence="1">
    <location>
        <begin position="1"/>
        <end position="27"/>
    </location>
</feature>
<comment type="caution">
    <text evidence="2">The sequence shown here is derived from an EMBL/GenBank/DDBJ whole genome shotgun (WGS) entry which is preliminary data.</text>
</comment>
<dbReference type="Proteomes" id="UP000013232">
    <property type="component" value="Unassembled WGS sequence"/>
</dbReference>
<dbReference type="eggNOG" id="ENOG50305YN">
    <property type="taxonomic scope" value="Bacteria"/>
</dbReference>
<accession>N6YRY7</accession>
<evidence type="ECO:0000256" key="1">
    <source>
        <dbReference type="SAM" id="SignalP"/>
    </source>
</evidence>
<keyword evidence="1" id="KW-0732">Signal</keyword>
<name>N6YRY7_THAL4</name>
<sequence>MASRRAELRGAGAALAAALLVSGAAMAQAPGGRVIYCCDVGTQPVCGDILPAACYGRAYREVSPSGTVRRVVPAPLTAEEIARRDALERGRRADEAARLKQLRMDEALLETYRSLQHLDERRDREIGSLDRSINSLRQREAELLERQHALIEEAAQAGEGNVPPVTEDNIRSLDSEIVAQRSVIDAKMRERSAVLDRFDEDRQRYIQLTSPAAHPKGH</sequence>
<evidence type="ECO:0000313" key="3">
    <source>
        <dbReference type="Proteomes" id="UP000013232"/>
    </source>
</evidence>
<dbReference type="PROSITE" id="PS51318">
    <property type="entry name" value="TAT"/>
    <property type="match status" value="1"/>
</dbReference>
<reference evidence="2 3" key="1">
    <citation type="submission" date="2012-09" db="EMBL/GenBank/DDBJ databases">
        <title>Draft Genome Sequences of 6 Strains from Genus Thauera.</title>
        <authorList>
            <person name="Liu B."/>
            <person name="Shapleigh J.P."/>
            <person name="Frostegard A.H."/>
        </authorList>
    </citation>
    <scope>NUCLEOTIDE SEQUENCE [LARGE SCALE GENOMIC DNA]</scope>
    <source>
        <strain evidence="3">47Lol / DSM 12138</strain>
    </source>
</reference>
<dbReference type="EMBL" id="AMXE01000089">
    <property type="protein sequence ID" value="ENO84933.1"/>
    <property type="molecule type" value="Genomic_DNA"/>
</dbReference>
<gene>
    <name evidence="2" type="ORF">C666_16315</name>
</gene>
<evidence type="ECO:0000313" key="2">
    <source>
        <dbReference type="EMBL" id="ENO84933.1"/>
    </source>
</evidence>
<evidence type="ECO:0008006" key="4">
    <source>
        <dbReference type="Google" id="ProtNLM"/>
    </source>
</evidence>
<dbReference type="OrthoDB" id="5298412at2"/>
<keyword evidence="3" id="KW-1185">Reference proteome</keyword>
<dbReference type="RefSeq" id="WP_004343673.1">
    <property type="nucleotide sequence ID" value="NZ_AMXE01000089.1"/>
</dbReference>